<gene>
    <name evidence="1" type="ORF">M0R45_017039</name>
</gene>
<name>A0AAW1XWA5_RUBAR</name>
<dbReference type="EMBL" id="JBEDUW010000003">
    <property type="protein sequence ID" value="KAK9940375.1"/>
    <property type="molecule type" value="Genomic_DNA"/>
</dbReference>
<organism evidence="1 2">
    <name type="scientific">Rubus argutus</name>
    <name type="common">Southern blackberry</name>
    <dbReference type="NCBI Taxonomy" id="59490"/>
    <lineage>
        <taxon>Eukaryota</taxon>
        <taxon>Viridiplantae</taxon>
        <taxon>Streptophyta</taxon>
        <taxon>Embryophyta</taxon>
        <taxon>Tracheophyta</taxon>
        <taxon>Spermatophyta</taxon>
        <taxon>Magnoliopsida</taxon>
        <taxon>eudicotyledons</taxon>
        <taxon>Gunneridae</taxon>
        <taxon>Pentapetalae</taxon>
        <taxon>rosids</taxon>
        <taxon>fabids</taxon>
        <taxon>Rosales</taxon>
        <taxon>Rosaceae</taxon>
        <taxon>Rosoideae</taxon>
        <taxon>Rosoideae incertae sedis</taxon>
        <taxon>Rubus</taxon>
    </lineage>
</organism>
<sequence>MTVDATSIVIYRPLKDLNGIPGANDLIVCLTGYQGAEVCSALRDWVLLREDNYNKRPMMEARDSEDEAEDTFIKQSGAEAWIRVALIYKLVCLFLFEFQSQKRRFKILNTGPTSSSGMYAPASIESAPIVYKEYRHEIKFIVNWYLTSLIC</sequence>
<dbReference type="PANTHER" id="PTHR47181:SF2">
    <property type="entry name" value="BRCA1 C TERMINUS DOMAIN CONTAINING PROTEIN, EXPRESSED"/>
    <property type="match status" value="1"/>
</dbReference>
<protein>
    <submittedName>
        <fullName evidence="1">Uncharacterized protein</fullName>
    </submittedName>
</protein>
<evidence type="ECO:0000313" key="2">
    <source>
        <dbReference type="Proteomes" id="UP001457282"/>
    </source>
</evidence>
<reference evidence="1 2" key="1">
    <citation type="journal article" date="2023" name="G3 (Bethesda)">
        <title>A chromosome-length genome assembly and annotation of blackberry (Rubus argutus, cv. 'Hillquist').</title>
        <authorList>
            <person name="Bruna T."/>
            <person name="Aryal R."/>
            <person name="Dudchenko O."/>
            <person name="Sargent D.J."/>
            <person name="Mead D."/>
            <person name="Buti M."/>
            <person name="Cavallini A."/>
            <person name="Hytonen T."/>
            <person name="Andres J."/>
            <person name="Pham M."/>
            <person name="Weisz D."/>
            <person name="Mascagni F."/>
            <person name="Usai G."/>
            <person name="Natali L."/>
            <person name="Bassil N."/>
            <person name="Fernandez G.E."/>
            <person name="Lomsadze A."/>
            <person name="Armour M."/>
            <person name="Olukolu B."/>
            <person name="Poorten T."/>
            <person name="Britton C."/>
            <person name="Davik J."/>
            <person name="Ashrafi H."/>
            <person name="Aiden E.L."/>
            <person name="Borodovsky M."/>
            <person name="Worthington M."/>
        </authorList>
    </citation>
    <scope>NUCLEOTIDE SEQUENCE [LARGE SCALE GENOMIC DNA]</scope>
    <source>
        <strain evidence="1">PI 553951</strain>
    </source>
</reference>
<dbReference type="InterPro" id="IPR044254">
    <property type="entry name" value="At4g02110-like"/>
</dbReference>
<keyword evidence="2" id="KW-1185">Reference proteome</keyword>
<dbReference type="Proteomes" id="UP001457282">
    <property type="component" value="Unassembled WGS sequence"/>
</dbReference>
<dbReference type="PANTHER" id="PTHR47181">
    <property type="entry name" value="BRCA1 C TERMINUS DOMAIN CONTAINING PROTEIN, EXPRESSED"/>
    <property type="match status" value="1"/>
</dbReference>
<proteinExistence type="predicted"/>
<evidence type="ECO:0000313" key="1">
    <source>
        <dbReference type="EMBL" id="KAK9940375.1"/>
    </source>
</evidence>
<comment type="caution">
    <text evidence="1">The sequence shown here is derived from an EMBL/GenBank/DDBJ whole genome shotgun (WGS) entry which is preliminary data.</text>
</comment>
<accession>A0AAW1XWA5</accession>
<dbReference type="AlphaFoldDB" id="A0AAW1XWA5"/>